<evidence type="ECO:0000259" key="1">
    <source>
        <dbReference type="PROSITE" id="PS50943"/>
    </source>
</evidence>
<organism evidence="2">
    <name type="scientific">Firmicutes phage HS10</name>
    <dbReference type="NCBI Taxonomy" id="3056392"/>
    <lineage>
        <taxon>Viruses</taxon>
    </lineage>
</organism>
<reference evidence="2" key="1">
    <citation type="submission" date="2023-04" db="EMBL/GenBank/DDBJ databases">
        <title>The human skin virome in hidradenitis suppurativa patients.</title>
        <authorList>
            <person name="Jansen D."/>
        </authorList>
    </citation>
    <scope>NUCLEOTIDE SEQUENCE</scope>
    <source>
        <strain evidence="2">VC3_JansenPhageG</strain>
    </source>
</reference>
<dbReference type="InterPro" id="IPR036286">
    <property type="entry name" value="LexA/Signal_pep-like_sf"/>
</dbReference>
<dbReference type="InterPro" id="IPR050077">
    <property type="entry name" value="LexA_repressor"/>
</dbReference>
<dbReference type="InterPro" id="IPR010982">
    <property type="entry name" value="Lambda_DNA-bd_dom_sf"/>
</dbReference>
<dbReference type="Pfam" id="PF01381">
    <property type="entry name" value="HTH_3"/>
    <property type="match status" value="1"/>
</dbReference>
<dbReference type="Gene3D" id="1.10.260.40">
    <property type="entry name" value="lambda repressor-like DNA-binding domains"/>
    <property type="match status" value="1"/>
</dbReference>
<dbReference type="PANTHER" id="PTHR33516">
    <property type="entry name" value="LEXA REPRESSOR"/>
    <property type="match status" value="1"/>
</dbReference>
<dbReference type="Pfam" id="PF00717">
    <property type="entry name" value="Peptidase_S24"/>
    <property type="match status" value="1"/>
</dbReference>
<feature type="domain" description="HTH cro/C1-type" evidence="1">
    <location>
        <begin position="18"/>
        <end position="66"/>
    </location>
</feature>
<dbReference type="SMART" id="SM00530">
    <property type="entry name" value="HTH_XRE"/>
    <property type="match status" value="1"/>
</dbReference>
<proteinExistence type="predicted"/>
<dbReference type="Gene3D" id="2.10.109.10">
    <property type="entry name" value="Umud Fragment, subunit A"/>
    <property type="match status" value="1"/>
</dbReference>
<name>A0AA50AFG1_9VIRU</name>
<protein>
    <submittedName>
        <fullName evidence="2">Repressor protein CI</fullName>
    </submittedName>
</protein>
<accession>A0AA50AFG1</accession>
<dbReference type="InterPro" id="IPR039418">
    <property type="entry name" value="LexA-like"/>
</dbReference>
<dbReference type="SUPFAM" id="SSF47413">
    <property type="entry name" value="lambda repressor-like DNA-binding domains"/>
    <property type="match status" value="1"/>
</dbReference>
<dbReference type="PANTHER" id="PTHR33516:SF2">
    <property type="entry name" value="LEXA REPRESSOR-RELATED"/>
    <property type="match status" value="1"/>
</dbReference>
<sequence length="211" mass="23521">MDDTSKNLPRNLEYWLYEKKMSQAELAKRIGVSAQTVSNYVSGRNLPRMSRLDDICKTLGVTRADLLGSPVSPLSYDNAEPRTLPLITSVPIYGRIAAGLPIEANQEIDGSIQVPRDRLHGGKFFGLRASGDSMYPRIEDGDALLFEKTTEYKSGDICAVYVNGYDATVKQVIKRDDQVVLQPVNPSYKATSYPRDEVEVVGVIKMIQRNF</sequence>
<dbReference type="InterPro" id="IPR001387">
    <property type="entry name" value="Cro/C1-type_HTH"/>
</dbReference>
<dbReference type="PROSITE" id="PS50943">
    <property type="entry name" value="HTH_CROC1"/>
    <property type="match status" value="1"/>
</dbReference>
<evidence type="ECO:0000313" key="2">
    <source>
        <dbReference type="EMBL" id="WLJ25823.1"/>
    </source>
</evidence>
<dbReference type="GO" id="GO:0003677">
    <property type="term" value="F:DNA binding"/>
    <property type="evidence" value="ECO:0007669"/>
    <property type="project" value="InterPro"/>
</dbReference>
<dbReference type="CDD" id="cd00093">
    <property type="entry name" value="HTH_XRE"/>
    <property type="match status" value="1"/>
</dbReference>
<dbReference type="EMBL" id="OQ890317">
    <property type="protein sequence ID" value="WLJ25823.1"/>
    <property type="molecule type" value="Genomic_DNA"/>
</dbReference>
<dbReference type="CDD" id="cd06529">
    <property type="entry name" value="S24_LexA-like"/>
    <property type="match status" value="1"/>
</dbReference>
<dbReference type="SUPFAM" id="SSF51306">
    <property type="entry name" value="LexA/Signal peptidase"/>
    <property type="match status" value="1"/>
</dbReference>
<dbReference type="InterPro" id="IPR015927">
    <property type="entry name" value="Peptidase_S24_S26A/B/C"/>
</dbReference>